<proteinExistence type="predicted"/>
<organism evidence="1 2">
    <name type="scientific">Prescottella agglutinans</name>
    <dbReference type="NCBI Taxonomy" id="1644129"/>
    <lineage>
        <taxon>Bacteria</taxon>
        <taxon>Bacillati</taxon>
        <taxon>Actinomycetota</taxon>
        <taxon>Actinomycetes</taxon>
        <taxon>Mycobacteriales</taxon>
        <taxon>Nocardiaceae</taxon>
        <taxon>Prescottella</taxon>
    </lineage>
</organism>
<comment type="caution">
    <text evidence="1">The sequence shown here is derived from an EMBL/GenBank/DDBJ whole genome shotgun (WGS) entry which is preliminary data.</text>
</comment>
<keyword evidence="2" id="KW-1185">Reference proteome</keyword>
<dbReference type="EMBL" id="JARXVC010000020">
    <property type="protein sequence ID" value="MDH6284287.1"/>
    <property type="molecule type" value="Genomic_DNA"/>
</dbReference>
<protein>
    <submittedName>
        <fullName evidence="1">Uncharacterized protein</fullName>
    </submittedName>
</protein>
<dbReference type="Proteomes" id="UP001160334">
    <property type="component" value="Unassembled WGS sequence"/>
</dbReference>
<accession>A0ABT6MJ25</accession>
<gene>
    <name evidence="1" type="ORF">M2280_005545</name>
</gene>
<reference evidence="1 2" key="1">
    <citation type="submission" date="2023-04" db="EMBL/GenBank/DDBJ databases">
        <title>Forest soil microbial communities from Buena Vista Peninsula, Colon Province, Panama.</title>
        <authorList>
            <person name="Bouskill N."/>
        </authorList>
    </citation>
    <scope>NUCLEOTIDE SEQUENCE [LARGE SCALE GENOMIC DNA]</scope>
    <source>
        <strain evidence="1 2">CFH S0262</strain>
    </source>
</reference>
<name>A0ABT6MJ25_9NOCA</name>
<evidence type="ECO:0000313" key="1">
    <source>
        <dbReference type="EMBL" id="MDH6284287.1"/>
    </source>
</evidence>
<sequence>MTAYSVMKTGPRYSVLATWPGAMYEHTVKVTTLDSEEAAHDLAIALTGLSEAAWDAAVWTDAGQAIPPAIAAFVEGMRSTDGDIPTVELSGVGYRHADTWSFERLKDQLGGELYPFPSLTRAQRLTVADEIAADAAERDLLIASAGREYTSESRAHQACLVTRVEENGSLGPVPEGGAGWMRRHYPENLMLHERWRARAHLLRMEQLVTACNVAGGRAQMSPDPFNAHCVVAAEPGQISIDDIPFMVTPVQAEGRWSYAADTNGPLYVRRQSEWIGTLDPADDDGFAALMGEWTRAVPYSA</sequence>
<evidence type="ECO:0000313" key="2">
    <source>
        <dbReference type="Proteomes" id="UP001160334"/>
    </source>
</evidence>
<dbReference type="RefSeq" id="WP_280763515.1">
    <property type="nucleotide sequence ID" value="NZ_JARXVC010000020.1"/>
</dbReference>